<evidence type="ECO:0000256" key="8">
    <source>
        <dbReference type="ARBA" id="ARBA00023002"/>
    </source>
</evidence>
<dbReference type="GO" id="GO:0035999">
    <property type="term" value="P:tetrahydrofolate interconversion"/>
    <property type="evidence" value="ECO:0007669"/>
    <property type="project" value="UniProtKB-UniRule"/>
</dbReference>
<evidence type="ECO:0000256" key="9">
    <source>
        <dbReference type="ARBA" id="ARBA00023102"/>
    </source>
</evidence>
<feature type="binding site" evidence="12">
    <location>
        <position position="228"/>
    </location>
    <ligand>
        <name>NADP(+)</name>
        <dbReference type="ChEBI" id="CHEBI:58349"/>
    </ligand>
</feature>
<evidence type="ECO:0000256" key="3">
    <source>
        <dbReference type="ARBA" id="ARBA00022563"/>
    </source>
</evidence>
<proteinExistence type="inferred from homology"/>
<keyword evidence="5 12" id="KW-0658">Purine biosynthesis</keyword>
<dbReference type="GO" id="GO:0005829">
    <property type="term" value="C:cytosol"/>
    <property type="evidence" value="ECO:0007669"/>
    <property type="project" value="TreeGrafter"/>
</dbReference>
<dbReference type="GO" id="GO:0004488">
    <property type="term" value="F:methylenetetrahydrofolate dehydrogenase (NADP+) activity"/>
    <property type="evidence" value="ECO:0007669"/>
    <property type="project" value="UniProtKB-UniRule"/>
</dbReference>
<evidence type="ECO:0000313" key="16">
    <source>
        <dbReference type="Proteomes" id="UP001164481"/>
    </source>
</evidence>
<dbReference type="GO" id="GO:0004477">
    <property type="term" value="F:methenyltetrahydrofolate cyclohydrolase activity"/>
    <property type="evidence" value="ECO:0007669"/>
    <property type="project" value="UniProtKB-UniRule"/>
</dbReference>
<dbReference type="InterPro" id="IPR000672">
    <property type="entry name" value="THF_DH/CycHdrlase"/>
</dbReference>
<protein>
    <recommendedName>
        <fullName evidence="12">Bifunctional protein FolD</fullName>
    </recommendedName>
    <domain>
        <recommendedName>
            <fullName evidence="12">Methylenetetrahydrofolate dehydrogenase</fullName>
            <ecNumber evidence="12">1.5.1.5</ecNumber>
        </recommendedName>
    </domain>
    <domain>
        <recommendedName>
            <fullName evidence="12">Methenyltetrahydrofolate cyclohydrolase</fullName>
            <ecNumber evidence="12">3.5.4.9</ecNumber>
        </recommendedName>
    </domain>
</protein>
<organism evidence="15 16">
    <name type="scientific">Mycoplasmopsis synoviae</name>
    <name type="common">Mycoplasma synoviae</name>
    <dbReference type="NCBI Taxonomy" id="2109"/>
    <lineage>
        <taxon>Bacteria</taxon>
        <taxon>Bacillati</taxon>
        <taxon>Mycoplasmatota</taxon>
        <taxon>Mycoplasmoidales</taxon>
        <taxon>Metamycoplasmataceae</taxon>
        <taxon>Mycoplasmopsis</taxon>
    </lineage>
</organism>
<comment type="subunit">
    <text evidence="2 12">Homodimer.</text>
</comment>
<dbReference type="PRINTS" id="PR00085">
    <property type="entry name" value="THFDHDRGNASE"/>
</dbReference>
<evidence type="ECO:0000259" key="13">
    <source>
        <dbReference type="Pfam" id="PF00763"/>
    </source>
</evidence>
<reference evidence="15" key="2">
    <citation type="submission" date="2022-11" db="EMBL/GenBank/DDBJ databases">
        <title>complete genomes of mycoplasma synoviae ZX313 strain and SD2 strain.</title>
        <authorList>
            <person name="Zhong Q."/>
        </authorList>
    </citation>
    <scope>NUCLEOTIDE SEQUENCE</scope>
    <source>
        <strain evidence="15">SD2</strain>
    </source>
</reference>
<dbReference type="GO" id="GO:0006164">
    <property type="term" value="P:purine nucleotide biosynthetic process"/>
    <property type="evidence" value="ECO:0007669"/>
    <property type="project" value="UniProtKB-KW"/>
</dbReference>
<dbReference type="Proteomes" id="UP001164481">
    <property type="component" value="Chromosome"/>
</dbReference>
<comment type="pathway">
    <text evidence="1 12">One-carbon metabolism; tetrahydrofolate interconversion.</text>
</comment>
<dbReference type="Gene3D" id="3.40.50.720">
    <property type="entry name" value="NAD(P)-binding Rossmann-like Domain"/>
    <property type="match status" value="1"/>
</dbReference>
<gene>
    <name evidence="12" type="primary">folD</name>
    <name evidence="15" type="ORF">OIE46_01725</name>
</gene>
<dbReference type="SUPFAM" id="SSF51735">
    <property type="entry name" value="NAD(P)-binding Rossmann-fold domains"/>
    <property type="match status" value="1"/>
</dbReference>
<feature type="domain" description="Tetrahydrofolate dehydrogenase/cyclohydrolase catalytic" evidence="13">
    <location>
        <begin position="4"/>
        <end position="115"/>
    </location>
</feature>
<dbReference type="FunFam" id="3.40.50.10860:FF:000005">
    <property type="entry name" value="C-1-tetrahydrofolate synthase, cytoplasmic, putative"/>
    <property type="match status" value="1"/>
</dbReference>
<dbReference type="GO" id="GO:0000105">
    <property type="term" value="P:L-histidine biosynthetic process"/>
    <property type="evidence" value="ECO:0007669"/>
    <property type="project" value="UniProtKB-KW"/>
</dbReference>
<evidence type="ECO:0000313" key="15">
    <source>
        <dbReference type="EMBL" id="UZW64770.1"/>
    </source>
</evidence>
<comment type="caution">
    <text evidence="12">Lacks conserved residue(s) required for the propagation of feature annotation.</text>
</comment>
<dbReference type="Pfam" id="PF00763">
    <property type="entry name" value="THF_DHG_CYH"/>
    <property type="match status" value="1"/>
</dbReference>
<comment type="similarity">
    <text evidence="12">Belongs to the tetrahydrofolate dehydrogenase/cyclohydrolase family.</text>
</comment>
<reference evidence="15" key="1">
    <citation type="submission" date="2022-10" db="EMBL/GenBank/DDBJ databases">
        <authorList>
            <person name="Wei X."/>
        </authorList>
    </citation>
    <scope>NUCLEOTIDE SEQUENCE</scope>
    <source>
        <strain evidence="15">SD2</strain>
    </source>
</reference>
<evidence type="ECO:0000256" key="5">
    <source>
        <dbReference type="ARBA" id="ARBA00022755"/>
    </source>
</evidence>
<evidence type="ECO:0000256" key="6">
    <source>
        <dbReference type="ARBA" id="ARBA00022801"/>
    </source>
</evidence>
<dbReference type="RefSeq" id="WP_154221417.1">
    <property type="nucleotide sequence ID" value="NZ_CP034544.1"/>
</dbReference>
<dbReference type="PANTHER" id="PTHR48099">
    <property type="entry name" value="C-1-TETRAHYDROFOLATE SYNTHASE, CYTOPLASMIC-RELATED"/>
    <property type="match status" value="1"/>
</dbReference>
<dbReference type="SUPFAM" id="SSF53223">
    <property type="entry name" value="Aminoacid dehydrogenase-like, N-terminal domain"/>
    <property type="match status" value="1"/>
</dbReference>
<dbReference type="InterPro" id="IPR020630">
    <property type="entry name" value="THF_DH/CycHdrlase_cat_dom"/>
</dbReference>
<evidence type="ECO:0000256" key="11">
    <source>
        <dbReference type="ARBA" id="ARBA00023268"/>
    </source>
</evidence>
<dbReference type="InterPro" id="IPR036291">
    <property type="entry name" value="NAD(P)-bd_dom_sf"/>
</dbReference>
<evidence type="ECO:0000256" key="2">
    <source>
        <dbReference type="ARBA" id="ARBA00011738"/>
    </source>
</evidence>
<dbReference type="EMBL" id="CP107525">
    <property type="protein sequence ID" value="UZW64770.1"/>
    <property type="molecule type" value="Genomic_DNA"/>
</dbReference>
<keyword evidence="3 12" id="KW-0554">One-carbon metabolism</keyword>
<dbReference type="HAMAP" id="MF_01576">
    <property type="entry name" value="THF_DHG_CYH"/>
    <property type="match status" value="1"/>
</dbReference>
<evidence type="ECO:0000259" key="14">
    <source>
        <dbReference type="Pfam" id="PF02882"/>
    </source>
</evidence>
<dbReference type="CDD" id="cd01080">
    <property type="entry name" value="NAD_bind_m-THF_DH_Cyclohyd"/>
    <property type="match status" value="1"/>
</dbReference>
<keyword evidence="4 12" id="KW-0028">Amino-acid biosynthesis</keyword>
<sequence length="278" mass="31122">MKILSGREKAEQDLKQLKKELDELNLNRPIKLAIIQVGDKMESNRYVEQKLKKAKEIGIEAKCFKFDENITQKRLLLAMDEINENWDGILIQLPLPRHLPKEVILDAVPYEKDIDGLSHRNEFILYNEKNSDDKFFVPAAARAVLELIEHHEINYKKKKVAVVGRSHLVGKPVAHILKRRGASVSTFDENTPIKLVASADIVIVAIGVPKYIKAENIKQGAIIIDVGTNYDQNDPSVILGDVDHESVKTKASAITPVPGGVGPLTVVCLLKNLVEIYK</sequence>
<comment type="function">
    <text evidence="12">Catalyzes the oxidation of 5,10-methylenetetrahydrofolate to 5,10-methenyltetrahydrofolate and then the hydrolysis of 5,10-methenyltetrahydrofolate to 10-formyltetrahydrofolate.</text>
</comment>
<keyword evidence="9 12" id="KW-0368">Histidine biosynthesis</keyword>
<keyword evidence="10 12" id="KW-0486">Methionine biosynthesis</keyword>
<dbReference type="EC" id="3.5.4.9" evidence="12"/>
<dbReference type="AlphaFoldDB" id="A0AAX3F0D0"/>
<feature type="domain" description="Tetrahydrofolate dehydrogenase/cyclohydrolase NAD(P)-binding" evidence="14">
    <location>
        <begin position="138"/>
        <end position="277"/>
    </location>
</feature>
<keyword evidence="6 12" id="KW-0378">Hydrolase</keyword>
<evidence type="ECO:0000256" key="7">
    <source>
        <dbReference type="ARBA" id="ARBA00022857"/>
    </source>
</evidence>
<dbReference type="InterPro" id="IPR046346">
    <property type="entry name" value="Aminoacid_DH-like_N_sf"/>
</dbReference>
<keyword evidence="11 12" id="KW-0511">Multifunctional enzyme</keyword>
<comment type="catalytic activity">
    <reaction evidence="12">
        <text>(6R)-5,10-methylene-5,6,7,8-tetrahydrofolate + NADP(+) = (6R)-5,10-methenyltetrahydrofolate + NADPH</text>
        <dbReference type="Rhea" id="RHEA:22812"/>
        <dbReference type="ChEBI" id="CHEBI:15636"/>
        <dbReference type="ChEBI" id="CHEBI:57455"/>
        <dbReference type="ChEBI" id="CHEBI:57783"/>
        <dbReference type="ChEBI" id="CHEBI:58349"/>
        <dbReference type="EC" id="1.5.1.5"/>
    </reaction>
</comment>
<dbReference type="InterPro" id="IPR020631">
    <property type="entry name" value="THF_DH/CycHdrlase_NAD-bd_dom"/>
</dbReference>
<name>A0AAX3F0D0_MYCSY</name>
<comment type="catalytic activity">
    <reaction evidence="12">
        <text>(6R)-5,10-methenyltetrahydrofolate + H2O = (6R)-10-formyltetrahydrofolate + H(+)</text>
        <dbReference type="Rhea" id="RHEA:23700"/>
        <dbReference type="ChEBI" id="CHEBI:15377"/>
        <dbReference type="ChEBI" id="CHEBI:15378"/>
        <dbReference type="ChEBI" id="CHEBI:57455"/>
        <dbReference type="ChEBI" id="CHEBI:195366"/>
        <dbReference type="EC" id="3.5.4.9"/>
    </reaction>
</comment>
<keyword evidence="7 12" id="KW-0521">NADP</keyword>
<dbReference type="Gene3D" id="3.40.50.10860">
    <property type="entry name" value="Leucine Dehydrogenase, chain A, domain 1"/>
    <property type="match status" value="1"/>
</dbReference>
<accession>A0AAX3F0D0</accession>
<evidence type="ECO:0000256" key="12">
    <source>
        <dbReference type="HAMAP-Rule" id="MF_01576"/>
    </source>
</evidence>
<dbReference type="PANTHER" id="PTHR48099:SF5">
    <property type="entry name" value="C-1-TETRAHYDROFOLATE SYNTHASE, CYTOPLASMIC"/>
    <property type="match status" value="1"/>
</dbReference>
<dbReference type="Pfam" id="PF02882">
    <property type="entry name" value="THF_DHG_CYH_C"/>
    <property type="match status" value="1"/>
</dbReference>
<feature type="binding site" evidence="12">
    <location>
        <begin position="164"/>
        <end position="166"/>
    </location>
    <ligand>
        <name>NADP(+)</name>
        <dbReference type="ChEBI" id="CHEBI:58349"/>
    </ligand>
</feature>
<keyword evidence="8 12" id="KW-0560">Oxidoreductase</keyword>
<dbReference type="GO" id="GO:0009086">
    <property type="term" value="P:methionine biosynthetic process"/>
    <property type="evidence" value="ECO:0007669"/>
    <property type="project" value="UniProtKB-KW"/>
</dbReference>
<dbReference type="EC" id="1.5.1.5" evidence="12"/>
<evidence type="ECO:0000256" key="1">
    <source>
        <dbReference type="ARBA" id="ARBA00004777"/>
    </source>
</evidence>
<evidence type="ECO:0000256" key="10">
    <source>
        <dbReference type="ARBA" id="ARBA00023167"/>
    </source>
</evidence>
<evidence type="ECO:0000256" key="4">
    <source>
        <dbReference type="ARBA" id="ARBA00022605"/>
    </source>
</evidence>